<dbReference type="Proteomes" id="UP000011115">
    <property type="component" value="Unassembled WGS sequence"/>
</dbReference>
<organism evidence="2 3">
    <name type="scientific">Solanum tuberosum</name>
    <name type="common">Potato</name>
    <dbReference type="NCBI Taxonomy" id="4113"/>
    <lineage>
        <taxon>Eukaryota</taxon>
        <taxon>Viridiplantae</taxon>
        <taxon>Streptophyta</taxon>
        <taxon>Embryophyta</taxon>
        <taxon>Tracheophyta</taxon>
        <taxon>Spermatophyta</taxon>
        <taxon>Magnoliopsida</taxon>
        <taxon>eudicotyledons</taxon>
        <taxon>Gunneridae</taxon>
        <taxon>Pentapetalae</taxon>
        <taxon>asterids</taxon>
        <taxon>lamiids</taxon>
        <taxon>Solanales</taxon>
        <taxon>Solanaceae</taxon>
        <taxon>Solanoideae</taxon>
        <taxon>Solaneae</taxon>
        <taxon>Solanum</taxon>
    </lineage>
</organism>
<reference evidence="3" key="1">
    <citation type="journal article" date="2011" name="Nature">
        <title>Genome sequence and analysis of the tuber crop potato.</title>
        <authorList>
            <consortium name="The Potato Genome Sequencing Consortium"/>
        </authorList>
    </citation>
    <scope>NUCLEOTIDE SEQUENCE [LARGE SCALE GENOMIC DNA]</scope>
    <source>
        <strain evidence="3">cv. DM1-3 516 R44</strain>
    </source>
</reference>
<feature type="compositionally biased region" description="Basic and acidic residues" evidence="1">
    <location>
        <begin position="170"/>
        <end position="205"/>
    </location>
</feature>
<keyword evidence="3" id="KW-1185">Reference proteome</keyword>
<dbReference type="HOGENOM" id="CLU_1306719_0_0_1"/>
<dbReference type="AlphaFoldDB" id="M1DEP8"/>
<evidence type="ECO:0000256" key="1">
    <source>
        <dbReference type="SAM" id="MobiDB-lite"/>
    </source>
</evidence>
<evidence type="ECO:0000313" key="3">
    <source>
        <dbReference type="Proteomes" id="UP000011115"/>
    </source>
</evidence>
<dbReference type="EnsemblPlants" id="PGSC0003DMT400087859">
    <property type="protein sequence ID" value="PGSC0003DMT400087859"/>
    <property type="gene ID" value="PGSC0003DMG400037430"/>
</dbReference>
<proteinExistence type="predicted"/>
<evidence type="ECO:0000313" key="2">
    <source>
        <dbReference type="EnsemblPlants" id="PGSC0003DMT400087859"/>
    </source>
</evidence>
<feature type="region of interest" description="Disordered" evidence="1">
    <location>
        <begin position="170"/>
        <end position="211"/>
    </location>
</feature>
<name>M1DEP8_SOLTU</name>
<reference evidence="2" key="2">
    <citation type="submission" date="2015-06" db="UniProtKB">
        <authorList>
            <consortium name="EnsemblPlants"/>
        </authorList>
    </citation>
    <scope>IDENTIFICATION</scope>
    <source>
        <strain evidence="2">DM1-3 516 R44</strain>
    </source>
</reference>
<dbReference type="PaxDb" id="4113-PGSC0003DMT400087859"/>
<dbReference type="Gramene" id="PGSC0003DMT400087859">
    <property type="protein sequence ID" value="PGSC0003DMT400087859"/>
    <property type="gene ID" value="PGSC0003DMG400037430"/>
</dbReference>
<dbReference type="InParanoid" id="M1DEP8"/>
<sequence>MRRQDISNGSKDLLCSNNFDALFKATGKYGNTMTPTLYISNPEVAKIIQENQDVMLLKSNPTIKPFMATLNTSTHKISPPSLESLSESRQLVRSTENDNDLIQEEQVSPTALNKELSLEASVFVSKCVIAKKNESRALASNTINLGEDSLGEDEEDNILDICFDRVSMEHDISPRQQRSESNKNKNETHGRQHSWDGKVTEEFVPRHLSKR</sequence>
<accession>M1DEP8</accession>
<protein>
    <submittedName>
        <fullName evidence="2">NB-ARC domain containing protein</fullName>
    </submittedName>
</protein>